<sequence>MPFTLSRSLRLTGAALALTGAALLSACGGSEGDDQTVRVGTIAGPETELMQEAKRIAQEQYGLEVEITEFNDYVSPNVALANGNLDANAYQHQPYLDSMNSDRGWDLVAAGKTFLYPIGAYSKKYDAIDSIPDGTTIALPNDPSNEARSLLILARNNLIELKDASDPLATPDDITANPHNFRIVELDAAQLPRSLSDVGLAFINNTFAEPAGLKLDDALLRESPDSPYVNLIVVQQGDQDKPAIRHLVKAFQSPAVADKARELFGSGAIAGWQTDEASSEQAR</sequence>
<dbReference type="SUPFAM" id="SSF53850">
    <property type="entry name" value="Periplasmic binding protein-like II"/>
    <property type="match status" value="1"/>
</dbReference>
<feature type="chain" id="PRO_5019058517" description="Lipoprotein" evidence="8">
    <location>
        <begin position="27"/>
        <end position="283"/>
    </location>
</feature>
<evidence type="ECO:0000313" key="10">
    <source>
        <dbReference type="Proteomes" id="UP000281975"/>
    </source>
</evidence>
<dbReference type="Gene3D" id="3.40.190.10">
    <property type="entry name" value="Periplasmic binding protein-like II"/>
    <property type="match status" value="2"/>
</dbReference>
<gene>
    <name evidence="9" type="ORF">C7446_0960</name>
</gene>
<dbReference type="PROSITE" id="PS51257">
    <property type="entry name" value="PROKAR_LIPOPROTEIN"/>
    <property type="match status" value="1"/>
</dbReference>
<evidence type="ECO:0000313" key="9">
    <source>
        <dbReference type="EMBL" id="RKR06024.1"/>
    </source>
</evidence>
<dbReference type="GO" id="GO:0016020">
    <property type="term" value="C:membrane"/>
    <property type="evidence" value="ECO:0007669"/>
    <property type="project" value="UniProtKB-SubCell"/>
</dbReference>
<protein>
    <recommendedName>
        <fullName evidence="6">Lipoprotein</fullName>
    </recommendedName>
</protein>
<dbReference type="NCBIfam" id="TIGR00363">
    <property type="entry name" value="MetQ/NlpA family lipoprotein"/>
    <property type="match status" value="1"/>
</dbReference>
<feature type="signal peptide" evidence="8">
    <location>
        <begin position="1"/>
        <end position="26"/>
    </location>
</feature>
<dbReference type="Pfam" id="PF03180">
    <property type="entry name" value="Lipoprotein_9"/>
    <property type="match status" value="1"/>
</dbReference>
<evidence type="ECO:0000256" key="3">
    <source>
        <dbReference type="ARBA" id="ARBA00023136"/>
    </source>
</evidence>
<dbReference type="EMBL" id="RBIN01000003">
    <property type="protein sequence ID" value="RKR06024.1"/>
    <property type="molecule type" value="Genomic_DNA"/>
</dbReference>
<evidence type="ECO:0000256" key="5">
    <source>
        <dbReference type="ARBA" id="ARBA00023288"/>
    </source>
</evidence>
<name>A0A420WXT1_9GAMM</name>
<dbReference type="PANTHER" id="PTHR30429:SF1">
    <property type="entry name" value="D-METHIONINE-BINDING LIPOPROTEIN METQ-RELATED"/>
    <property type="match status" value="1"/>
</dbReference>
<keyword evidence="4" id="KW-0564">Palmitate</keyword>
<dbReference type="PIRSF" id="PIRSF002854">
    <property type="entry name" value="MetQ"/>
    <property type="match status" value="1"/>
</dbReference>
<dbReference type="OrthoDB" id="9812878at2"/>
<dbReference type="InterPro" id="IPR004872">
    <property type="entry name" value="Lipoprotein_NlpA"/>
</dbReference>
<dbReference type="RefSeq" id="WP_121171856.1">
    <property type="nucleotide sequence ID" value="NZ_RBIN01000003.1"/>
</dbReference>
<evidence type="ECO:0000256" key="2">
    <source>
        <dbReference type="ARBA" id="ARBA00022729"/>
    </source>
</evidence>
<evidence type="ECO:0000256" key="7">
    <source>
        <dbReference type="PIRSR" id="PIRSR002854-1"/>
    </source>
</evidence>
<comment type="similarity">
    <text evidence="6">Belongs to the nlpA lipoprotein family.</text>
</comment>
<comment type="caution">
    <text evidence="9">The sequence shown here is derived from an EMBL/GenBank/DDBJ whole genome shotgun (WGS) entry which is preliminary data.</text>
</comment>
<feature type="lipid moiety-binding region" description="S-diacylglycerol cysteine" evidence="7">
    <location>
        <position position="27"/>
    </location>
</feature>
<evidence type="ECO:0000256" key="8">
    <source>
        <dbReference type="SAM" id="SignalP"/>
    </source>
</evidence>
<keyword evidence="10" id="KW-1185">Reference proteome</keyword>
<dbReference type="CDD" id="cd13598">
    <property type="entry name" value="PBP2_lipoprotein_IlpA_like"/>
    <property type="match status" value="1"/>
</dbReference>
<dbReference type="AlphaFoldDB" id="A0A420WXT1"/>
<dbReference type="Proteomes" id="UP000281975">
    <property type="component" value="Unassembled WGS sequence"/>
</dbReference>
<evidence type="ECO:0000256" key="4">
    <source>
        <dbReference type="ARBA" id="ARBA00023139"/>
    </source>
</evidence>
<proteinExistence type="inferred from homology"/>
<keyword evidence="3" id="KW-0472">Membrane</keyword>
<accession>A0A420WXT1</accession>
<keyword evidence="5 6" id="KW-0449">Lipoprotein</keyword>
<organism evidence="9 10">
    <name type="scientific">Kushneria sinocarnis</name>
    <dbReference type="NCBI Taxonomy" id="595502"/>
    <lineage>
        <taxon>Bacteria</taxon>
        <taxon>Pseudomonadati</taxon>
        <taxon>Pseudomonadota</taxon>
        <taxon>Gammaproteobacteria</taxon>
        <taxon>Oceanospirillales</taxon>
        <taxon>Halomonadaceae</taxon>
        <taxon>Kushneria</taxon>
    </lineage>
</organism>
<reference evidence="9 10" key="1">
    <citation type="submission" date="2018-10" db="EMBL/GenBank/DDBJ databases">
        <title>Genomic Encyclopedia of Type Strains, Phase IV (KMG-IV): sequencing the most valuable type-strain genomes for metagenomic binning, comparative biology and taxonomic classification.</title>
        <authorList>
            <person name="Goeker M."/>
        </authorList>
    </citation>
    <scope>NUCLEOTIDE SEQUENCE [LARGE SCALE GENOMIC DNA]</scope>
    <source>
        <strain evidence="9 10">DSM 23229</strain>
    </source>
</reference>
<comment type="subcellular location">
    <subcellularLocation>
        <location evidence="1">Membrane</location>
        <topology evidence="1">Lipid-anchor</topology>
    </subcellularLocation>
</comment>
<evidence type="ECO:0000256" key="6">
    <source>
        <dbReference type="PIRNR" id="PIRNR002854"/>
    </source>
</evidence>
<dbReference type="PANTHER" id="PTHR30429">
    <property type="entry name" value="D-METHIONINE-BINDING LIPOPROTEIN METQ"/>
    <property type="match status" value="1"/>
</dbReference>
<evidence type="ECO:0000256" key="1">
    <source>
        <dbReference type="ARBA" id="ARBA00004635"/>
    </source>
</evidence>
<keyword evidence="2 8" id="KW-0732">Signal</keyword>